<accession>A0ABQ2DBP4</accession>
<dbReference type="EMBL" id="BMOD01000024">
    <property type="protein sequence ID" value="GGJ52234.1"/>
    <property type="molecule type" value="Genomic_DNA"/>
</dbReference>
<comment type="caution">
    <text evidence="1">The sequence shown here is derived from an EMBL/GenBank/DDBJ whole genome shotgun (WGS) entry which is preliminary data.</text>
</comment>
<keyword evidence="2" id="KW-1185">Reference proteome</keyword>
<reference evidence="2" key="1">
    <citation type="journal article" date="2019" name="Int. J. Syst. Evol. Microbiol.">
        <title>The Global Catalogue of Microorganisms (GCM) 10K type strain sequencing project: providing services to taxonomists for standard genome sequencing and annotation.</title>
        <authorList>
            <consortium name="The Broad Institute Genomics Platform"/>
            <consortium name="The Broad Institute Genome Sequencing Center for Infectious Disease"/>
            <person name="Wu L."/>
            <person name="Ma J."/>
        </authorList>
    </citation>
    <scope>NUCLEOTIDE SEQUENCE [LARGE SCALE GENOMIC DNA]</scope>
    <source>
        <strain evidence="2">JCM 14370</strain>
    </source>
</reference>
<evidence type="ECO:0000313" key="1">
    <source>
        <dbReference type="EMBL" id="GGJ52234.1"/>
    </source>
</evidence>
<evidence type="ECO:0000313" key="2">
    <source>
        <dbReference type="Proteomes" id="UP000632222"/>
    </source>
</evidence>
<dbReference type="RefSeq" id="WP_189006697.1">
    <property type="nucleotide sequence ID" value="NZ_BMOD01000024.1"/>
</dbReference>
<name>A0ABQ2DBP4_9DEIO</name>
<dbReference type="Proteomes" id="UP000632222">
    <property type="component" value="Unassembled WGS sequence"/>
</dbReference>
<gene>
    <name evidence="1" type="ORF">GCM10008938_42810</name>
</gene>
<organism evidence="1 2">
    <name type="scientific">Deinococcus roseus</name>
    <dbReference type="NCBI Taxonomy" id="392414"/>
    <lineage>
        <taxon>Bacteria</taxon>
        <taxon>Thermotogati</taxon>
        <taxon>Deinococcota</taxon>
        <taxon>Deinococci</taxon>
        <taxon>Deinococcales</taxon>
        <taxon>Deinococcaceae</taxon>
        <taxon>Deinococcus</taxon>
    </lineage>
</organism>
<sequence>MPTSSLAVTVQDLPQTLQEIAALLEKEQKEQLGSQGEFHSDAYSCVRHAVLVQLLREMYQKVQPHTLLSEQRRPFEALPGNVIVQERWNRGKKAMQDALPELQNLCQKLVQHPTTARFNRLAVGLSEVLQVL</sequence>
<protein>
    <submittedName>
        <fullName evidence="1">Uncharacterized protein</fullName>
    </submittedName>
</protein>
<proteinExistence type="predicted"/>